<comment type="caution">
    <text evidence="2">The sequence shown here is derived from an EMBL/GenBank/DDBJ whole genome shotgun (WGS) entry which is preliminary data.</text>
</comment>
<accession>A0A9P4KI93</accession>
<dbReference type="Pfam" id="PF00085">
    <property type="entry name" value="Thioredoxin"/>
    <property type="match status" value="1"/>
</dbReference>
<proteinExistence type="predicted"/>
<reference evidence="3" key="1">
    <citation type="journal article" date="2020" name="Stud. Mycol.">
        <title>101 Dothideomycetes genomes: A test case for predicting lifestyles and emergence of pathogens.</title>
        <authorList>
            <person name="Haridas S."/>
            <person name="Albert R."/>
            <person name="Binder M."/>
            <person name="Bloem J."/>
            <person name="LaButti K."/>
            <person name="Salamov A."/>
            <person name="Andreopoulos B."/>
            <person name="Baker S."/>
            <person name="Barry K."/>
            <person name="Bills G."/>
            <person name="Bluhm B."/>
            <person name="Cannon C."/>
            <person name="Castanera R."/>
            <person name="Culley D."/>
            <person name="Daum C."/>
            <person name="Ezra D."/>
            <person name="Gonzalez J."/>
            <person name="Henrissat B."/>
            <person name="Kuo A."/>
            <person name="Liang C."/>
            <person name="Lipzen A."/>
            <person name="Lutzoni F."/>
            <person name="Magnuson J."/>
            <person name="Mondo S."/>
            <person name="Nolan M."/>
            <person name="Ohm R."/>
            <person name="Pangilinan J."/>
            <person name="Park H.-J."/>
            <person name="Ramirez L."/>
            <person name="Alfaro M."/>
            <person name="Sun H."/>
            <person name="Tritt A."/>
            <person name="Yoshinaga Y."/>
            <person name="Zwiers L.-H."/>
            <person name="Turgeon B."/>
            <person name="Goodwin S."/>
            <person name="Spatafora J."/>
            <person name="Crous P."/>
            <person name="Grigoriev I."/>
        </authorList>
    </citation>
    <scope>NUCLEOTIDE SEQUENCE [LARGE SCALE GENOMIC DNA]</scope>
    <source>
        <strain evidence="3">CBS 304.66</strain>
    </source>
</reference>
<dbReference type="Proteomes" id="UP000800093">
    <property type="component" value="Unassembled WGS sequence"/>
</dbReference>
<organism evidence="2 3">
    <name type="scientific">Lojkania enalia</name>
    <dbReference type="NCBI Taxonomy" id="147567"/>
    <lineage>
        <taxon>Eukaryota</taxon>
        <taxon>Fungi</taxon>
        <taxon>Dikarya</taxon>
        <taxon>Ascomycota</taxon>
        <taxon>Pezizomycotina</taxon>
        <taxon>Dothideomycetes</taxon>
        <taxon>Pleosporomycetidae</taxon>
        <taxon>Pleosporales</taxon>
        <taxon>Pleosporales incertae sedis</taxon>
        <taxon>Lojkania</taxon>
    </lineage>
</organism>
<evidence type="ECO:0000259" key="1">
    <source>
        <dbReference type="Pfam" id="PF00085"/>
    </source>
</evidence>
<dbReference type="SUPFAM" id="SSF52833">
    <property type="entry name" value="Thioredoxin-like"/>
    <property type="match status" value="1"/>
</dbReference>
<dbReference type="OrthoDB" id="19690at2759"/>
<sequence>MIIRPSPVLSRSIVLRVSVPARRAFLIGSSKRSHENRIFANVRIPDELHTLTLLSAADSRPLITLWTASWCRTCQAIKPIVKGMIEDERVGEKEGGLGYAEVELDSVLIGDLGVNYMIASMPTLLAFSRQEAQLETKLTHPEQMKNKEFLRNWLLEEARRGGREGGSDDSLLGGLFGGRRY</sequence>
<gene>
    <name evidence="2" type="ORF">CC78DRAFT_558250</name>
</gene>
<dbReference type="Gene3D" id="3.40.30.10">
    <property type="entry name" value="Glutaredoxin"/>
    <property type="match status" value="1"/>
</dbReference>
<dbReference type="CDD" id="cd02947">
    <property type="entry name" value="TRX_family"/>
    <property type="match status" value="1"/>
</dbReference>
<dbReference type="InterPro" id="IPR036249">
    <property type="entry name" value="Thioredoxin-like_sf"/>
</dbReference>
<evidence type="ECO:0000313" key="2">
    <source>
        <dbReference type="EMBL" id="KAF2268847.1"/>
    </source>
</evidence>
<dbReference type="AlphaFoldDB" id="A0A9P4KI93"/>
<name>A0A9P4KI93_9PLEO</name>
<protein>
    <recommendedName>
        <fullName evidence="1">Thioredoxin domain-containing protein</fullName>
    </recommendedName>
</protein>
<keyword evidence="3" id="KW-1185">Reference proteome</keyword>
<dbReference type="EMBL" id="ML986585">
    <property type="protein sequence ID" value="KAF2268847.1"/>
    <property type="molecule type" value="Genomic_DNA"/>
</dbReference>
<dbReference type="InterPro" id="IPR013766">
    <property type="entry name" value="Thioredoxin_domain"/>
</dbReference>
<evidence type="ECO:0000313" key="3">
    <source>
        <dbReference type="Proteomes" id="UP000800093"/>
    </source>
</evidence>
<feature type="domain" description="Thioredoxin" evidence="1">
    <location>
        <begin position="59"/>
        <end position="135"/>
    </location>
</feature>